<evidence type="ECO:0000313" key="3">
    <source>
        <dbReference type="EMBL" id="NYD28531.1"/>
    </source>
</evidence>
<evidence type="ECO:0000256" key="2">
    <source>
        <dbReference type="SAM" id="Phobius"/>
    </source>
</evidence>
<evidence type="ECO:0000256" key="1">
    <source>
        <dbReference type="SAM" id="MobiDB-lite"/>
    </source>
</evidence>
<feature type="region of interest" description="Disordered" evidence="1">
    <location>
        <begin position="149"/>
        <end position="181"/>
    </location>
</feature>
<reference evidence="3 4" key="1">
    <citation type="submission" date="2020-07" db="EMBL/GenBank/DDBJ databases">
        <title>Sequencing the genomes of 1000 actinobacteria strains.</title>
        <authorList>
            <person name="Klenk H.-P."/>
        </authorList>
    </citation>
    <scope>NUCLEOTIDE SEQUENCE [LARGE SCALE GENOMIC DNA]</scope>
    <source>
        <strain evidence="3 4">DSM 19082</strain>
    </source>
</reference>
<keyword evidence="2" id="KW-0812">Transmembrane</keyword>
<proteinExistence type="predicted"/>
<dbReference type="RefSeq" id="WP_179724530.1">
    <property type="nucleotide sequence ID" value="NZ_BAABEF010000001.1"/>
</dbReference>
<feature type="transmembrane region" description="Helical" evidence="2">
    <location>
        <begin position="12"/>
        <end position="34"/>
    </location>
</feature>
<feature type="transmembrane region" description="Helical" evidence="2">
    <location>
        <begin position="67"/>
        <end position="88"/>
    </location>
</feature>
<feature type="compositionally biased region" description="Pro residues" evidence="1">
    <location>
        <begin position="171"/>
        <end position="181"/>
    </location>
</feature>
<evidence type="ECO:0000313" key="4">
    <source>
        <dbReference type="Proteomes" id="UP000582231"/>
    </source>
</evidence>
<keyword evidence="2" id="KW-0472">Membrane</keyword>
<feature type="transmembrane region" description="Helical" evidence="2">
    <location>
        <begin position="40"/>
        <end position="60"/>
    </location>
</feature>
<keyword evidence="2" id="KW-1133">Transmembrane helix</keyword>
<keyword evidence="4" id="KW-1185">Reference proteome</keyword>
<comment type="caution">
    <text evidence="3">The sequence shown here is derived from an EMBL/GenBank/DDBJ whole genome shotgun (WGS) entry which is preliminary data.</text>
</comment>
<feature type="transmembrane region" description="Helical" evidence="2">
    <location>
        <begin position="100"/>
        <end position="125"/>
    </location>
</feature>
<accession>A0A852R4L6</accession>
<name>A0A852R4L6_9ACTN</name>
<organism evidence="3 4">
    <name type="scientific">Nocardioides kongjuensis</name>
    <dbReference type="NCBI Taxonomy" id="349522"/>
    <lineage>
        <taxon>Bacteria</taxon>
        <taxon>Bacillati</taxon>
        <taxon>Actinomycetota</taxon>
        <taxon>Actinomycetes</taxon>
        <taxon>Propionibacteriales</taxon>
        <taxon>Nocardioidaceae</taxon>
        <taxon>Nocardioides</taxon>
    </lineage>
</organism>
<dbReference type="AlphaFoldDB" id="A0A852R4L6"/>
<gene>
    <name evidence="3" type="ORF">BJ958_000077</name>
</gene>
<protein>
    <submittedName>
        <fullName evidence="3">Uncharacterized protein</fullName>
    </submittedName>
</protein>
<dbReference type="EMBL" id="JACCBF010000001">
    <property type="protein sequence ID" value="NYD28531.1"/>
    <property type="molecule type" value="Genomic_DNA"/>
</dbReference>
<sequence>MLTLRRAPRSRVRLSAMLGSLESVTALVLAHLAAGGELPPAGWLAAFAVLVYAASSVVLRGRAGIRVVLPALLGAQVLGHAWLVTLAPDLHPGHEHVTSAFLGLTPAMLAAHLVAAAVTGAMWVLRRRAVEVLLRWTDAGVVPLPGVRGAAAPAPRRSRTAREHRALAPTRGPPAGPLATA</sequence>
<dbReference type="Proteomes" id="UP000582231">
    <property type="component" value="Unassembled WGS sequence"/>
</dbReference>